<keyword evidence="2" id="KW-1185">Reference proteome</keyword>
<name>A0ABM1H4W5_SOLPN</name>
<dbReference type="GeneID" id="107024028"/>
<gene>
    <name evidence="3" type="primary">LOC107024028</name>
</gene>
<accession>A0ABM1H4W5</accession>
<protein>
    <submittedName>
        <fullName evidence="3">Uncharacterized protein LOC107024028</fullName>
    </submittedName>
</protein>
<evidence type="ECO:0000313" key="3">
    <source>
        <dbReference type="RefSeq" id="XP_015080393.1"/>
    </source>
</evidence>
<evidence type="ECO:0000256" key="1">
    <source>
        <dbReference type="SAM" id="MobiDB-lite"/>
    </source>
</evidence>
<reference evidence="2" key="1">
    <citation type="journal article" date="2014" name="Nat. Genet.">
        <title>The genome of the stress-tolerant wild tomato species Solanum pennellii.</title>
        <authorList>
            <person name="Bolger A."/>
            <person name="Scossa F."/>
            <person name="Bolger M.E."/>
            <person name="Lanz C."/>
            <person name="Maumus F."/>
            <person name="Tohge T."/>
            <person name="Quesneville H."/>
            <person name="Alseekh S."/>
            <person name="Sorensen I."/>
            <person name="Lichtenstein G."/>
            <person name="Fich E.A."/>
            <person name="Conte M."/>
            <person name="Keller H."/>
            <person name="Schneeberger K."/>
            <person name="Schwacke R."/>
            <person name="Ofner I."/>
            <person name="Vrebalov J."/>
            <person name="Xu Y."/>
            <person name="Osorio S."/>
            <person name="Aflitos S.A."/>
            <person name="Schijlen E."/>
            <person name="Jimenez-Gomez J.M."/>
            <person name="Ryngajllo M."/>
            <person name="Kimura S."/>
            <person name="Kumar R."/>
            <person name="Koenig D."/>
            <person name="Headland L.R."/>
            <person name="Maloof J.N."/>
            <person name="Sinha N."/>
            <person name="van Ham R.C."/>
            <person name="Lankhorst R.K."/>
            <person name="Mao L."/>
            <person name="Vogel A."/>
            <person name="Arsova B."/>
            <person name="Panstruga R."/>
            <person name="Fei Z."/>
            <person name="Rose J.K."/>
            <person name="Zamir D."/>
            <person name="Carrari F."/>
            <person name="Giovannoni J.J."/>
            <person name="Weigel D."/>
            <person name="Usadel B."/>
            <person name="Fernie A.R."/>
        </authorList>
    </citation>
    <scope>NUCLEOTIDE SEQUENCE [LARGE SCALE GENOMIC DNA]</scope>
    <source>
        <strain evidence="2">cv. LA0716</strain>
    </source>
</reference>
<dbReference type="Proteomes" id="UP000694930">
    <property type="component" value="Chromosome 7"/>
</dbReference>
<reference evidence="3" key="2">
    <citation type="submission" date="2025-08" db="UniProtKB">
        <authorList>
            <consortium name="RefSeq"/>
        </authorList>
    </citation>
    <scope>IDENTIFICATION</scope>
</reference>
<sequence length="282" mass="32403">MNYSEWQKERLYKICIPGSLQSSTRCSLGKIVLNGKAVRKLLSVLPETWESKVEAITEARDLDTLAMNELIGNLITYELKKNQETEIGGKRKERNLVLKATTSDDFEDENIALITKRFTRMLKRGQAFQKKTPQKSNENTKDQVCHKCGSPDYFIKFCLLSALEQKKINSEKGKDIKKDKFVPSNRRMTTQEADISMKRAFAAMGNSSDEESEDEETENKSLFALEQDDDYDFLPLVAVETKEEKEICRSQETILALMVGSDSEEDKEEEDMNEKIARVRRQ</sequence>
<dbReference type="Gene3D" id="4.10.60.10">
    <property type="entry name" value="Zinc finger, CCHC-type"/>
    <property type="match status" value="1"/>
</dbReference>
<feature type="region of interest" description="Disordered" evidence="1">
    <location>
        <begin position="260"/>
        <end position="282"/>
    </location>
</feature>
<feature type="compositionally biased region" description="Acidic residues" evidence="1">
    <location>
        <begin position="262"/>
        <end position="272"/>
    </location>
</feature>
<organism evidence="2 3">
    <name type="scientific">Solanum pennellii</name>
    <name type="common">Tomato</name>
    <name type="synonym">Lycopersicon pennellii</name>
    <dbReference type="NCBI Taxonomy" id="28526"/>
    <lineage>
        <taxon>Eukaryota</taxon>
        <taxon>Viridiplantae</taxon>
        <taxon>Streptophyta</taxon>
        <taxon>Embryophyta</taxon>
        <taxon>Tracheophyta</taxon>
        <taxon>Spermatophyta</taxon>
        <taxon>Magnoliopsida</taxon>
        <taxon>eudicotyledons</taxon>
        <taxon>Gunneridae</taxon>
        <taxon>Pentapetalae</taxon>
        <taxon>asterids</taxon>
        <taxon>lamiids</taxon>
        <taxon>Solanales</taxon>
        <taxon>Solanaceae</taxon>
        <taxon>Solanoideae</taxon>
        <taxon>Solaneae</taxon>
        <taxon>Solanum</taxon>
        <taxon>Solanum subgen. Lycopersicon</taxon>
    </lineage>
</organism>
<proteinExistence type="predicted"/>
<evidence type="ECO:0000313" key="2">
    <source>
        <dbReference type="Proteomes" id="UP000694930"/>
    </source>
</evidence>
<dbReference type="RefSeq" id="XP_015080393.1">
    <property type="nucleotide sequence ID" value="XM_015224907.2"/>
</dbReference>
<feature type="compositionally biased region" description="Basic and acidic residues" evidence="1">
    <location>
        <begin position="273"/>
        <end position="282"/>
    </location>
</feature>